<dbReference type="Gene3D" id="3.40.50.720">
    <property type="entry name" value="NAD(P)-binding Rossmann-like Domain"/>
    <property type="match status" value="1"/>
</dbReference>
<dbReference type="Pfam" id="PF02875">
    <property type="entry name" value="Mur_ligase_C"/>
    <property type="match status" value="1"/>
</dbReference>
<feature type="domain" description="Mur ligase central" evidence="12">
    <location>
        <begin position="123"/>
        <end position="300"/>
    </location>
</feature>
<reference evidence="13" key="1">
    <citation type="submission" date="2023-07" db="EMBL/GenBank/DDBJ databases">
        <title>Genomic Encyclopedia of Type Strains, Phase IV (KMG-IV): sequencing the most valuable type-strain genomes for metagenomic binning, comparative biology and taxonomic classification.</title>
        <authorList>
            <person name="Goeker M."/>
        </authorList>
    </citation>
    <scope>NUCLEOTIDE SEQUENCE</scope>
    <source>
        <strain evidence="13">DSM 24202</strain>
    </source>
</reference>
<dbReference type="AlphaFoldDB" id="A0AAE3VCX6"/>
<dbReference type="SUPFAM" id="SSF51984">
    <property type="entry name" value="MurCD N-terminal domain"/>
    <property type="match status" value="1"/>
</dbReference>
<dbReference type="CDD" id="cd01983">
    <property type="entry name" value="SIMIBI"/>
    <property type="match status" value="1"/>
</dbReference>
<dbReference type="Gene3D" id="3.40.1190.10">
    <property type="entry name" value="Mur-like, catalytic domain"/>
    <property type="match status" value="1"/>
</dbReference>
<dbReference type="InterPro" id="IPR036615">
    <property type="entry name" value="Mur_ligase_C_dom_sf"/>
</dbReference>
<sequence length="473" mass="49793">MDIKAPTLPFPPASLFLVGIGGIGMSALAQLLAWQGYRVAGSDRSADEPGKAELYHALEQQGVRLYPQDGSGVKTEKPDAIIISSAVEDNNPDLLAMPARPVIHRASALAQALQRVPAPLIAVAGSCGKTTVTAWLASALKALGEQILMVNGGYALNFVNDTAPGNFYSDFDPHWLVIEVDESDRSLTTFKPDVGLLLNVGNDHYSQDELRKVFGEFLQNCQQGIACLKELAPLAAGSKAAVTCFAAEPDPDPAEPAVIAPGDYQARPDGIHFSAAGIGAVHSGQSGHHSAVNACAVISALKLLPLTSSNDDICRAIAAFHGVRQRFEVMGCLPSGTPVINDYAHNPEKIAAAIATARERFGSPLLLFFQPHGFKPLEFMREALKDALKNSLHSGDRLLLLPVFYAGGSASFRPSAAEVADALVAAGLPVAAVADRQAAAAAVRNSGSRAKAVVVMGARDSSLRPWCQALCHE</sequence>
<evidence type="ECO:0000256" key="4">
    <source>
        <dbReference type="ARBA" id="ARBA00022840"/>
    </source>
</evidence>
<dbReference type="Proteomes" id="UP001238163">
    <property type="component" value="Unassembled WGS sequence"/>
</dbReference>
<keyword evidence="7" id="KW-0131">Cell cycle</keyword>
<gene>
    <name evidence="13" type="ORF">J3R75_000021</name>
</gene>
<evidence type="ECO:0000256" key="8">
    <source>
        <dbReference type="ARBA" id="ARBA00023316"/>
    </source>
</evidence>
<evidence type="ECO:0000256" key="1">
    <source>
        <dbReference type="ARBA" id="ARBA00022598"/>
    </source>
</evidence>
<accession>A0AAE3VCX6</accession>
<keyword evidence="6" id="KW-0573">Peptidoglycan synthesis</keyword>
<dbReference type="PANTHER" id="PTHR43445">
    <property type="entry name" value="UDP-N-ACETYLMURAMATE--L-ALANINE LIGASE-RELATED"/>
    <property type="match status" value="1"/>
</dbReference>
<feature type="transmembrane region" description="Helical" evidence="9">
    <location>
        <begin position="12"/>
        <end position="34"/>
    </location>
</feature>
<dbReference type="GO" id="GO:0009252">
    <property type="term" value="P:peptidoglycan biosynthetic process"/>
    <property type="evidence" value="ECO:0007669"/>
    <property type="project" value="UniProtKB-KW"/>
</dbReference>
<keyword evidence="14" id="KW-1185">Reference proteome</keyword>
<dbReference type="InterPro" id="IPR050061">
    <property type="entry name" value="MurCDEF_pg_biosynth"/>
</dbReference>
<dbReference type="GO" id="GO:0051301">
    <property type="term" value="P:cell division"/>
    <property type="evidence" value="ECO:0007669"/>
    <property type="project" value="UniProtKB-KW"/>
</dbReference>
<keyword evidence="9" id="KW-0812">Transmembrane</keyword>
<dbReference type="GO" id="GO:0071555">
    <property type="term" value="P:cell wall organization"/>
    <property type="evidence" value="ECO:0007669"/>
    <property type="project" value="UniProtKB-KW"/>
</dbReference>
<feature type="domain" description="Mur ligase N-terminal catalytic" evidence="10">
    <location>
        <begin position="18"/>
        <end position="114"/>
    </location>
</feature>
<keyword evidence="8" id="KW-0961">Cell wall biogenesis/degradation</keyword>
<evidence type="ECO:0000313" key="13">
    <source>
        <dbReference type="EMBL" id="MDQ0287914.1"/>
    </source>
</evidence>
<evidence type="ECO:0000259" key="11">
    <source>
        <dbReference type="Pfam" id="PF02875"/>
    </source>
</evidence>
<protein>
    <submittedName>
        <fullName evidence="13">UDP-N-acetylmuramate--alanine ligase</fullName>
        <ecNumber evidence="13">6.3.2.8</ecNumber>
    </submittedName>
</protein>
<dbReference type="InterPro" id="IPR013221">
    <property type="entry name" value="Mur_ligase_cen"/>
</dbReference>
<evidence type="ECO:0000259" key="12">
    <source>
        <dbReference type="Pfam" id="PF08245"/>
    </source>
</evidence>
<dbReference type="EMBL" id="JAUSVL010000001">
    <property type="protein sequence ID" value="MDQ0287914.1"/>
    <property type="molecule type" value="Genomic_DNA"/>
</dbReference>
<evidence type="ECO:0000256" key="2">
    <source>
        <dbReference type="ARBA" id="ARBA00022618"/>
    </source>
</evidence>
<name>A0AAE3VCX6_9BACT</name>
<evidence type="ECO:0000313" key="14">
    <source>
        <dbReference type="Proteomes" id="UP001238163"/>
    </source>
</evidence>
<keyword evidence="1 13" id="KW-0436">Ligase</keyword>
<dbReference type="InterPro" id="IPR036565">
    <property type="entry name" value="Mur-like_cat_sf"/>
</dbReference>
<evidence type="ECO:0000256" key="3">
    <source>
        <dbReference type="ARBA" id="ARBA00022741"/>
    </source>
</evidence>
<dbReference type="InterPro" id="IPR000713">
    <property type="entry name" value="Mur_ligase_N"/>
</dbReference>
<dbReference type="GO" id="GO:0008360">
    <property type="term" value="P:regulation of cell shape"/>
    <property type="evidence" value="ECO:0007669"/>
    <property type="project" value="UniProtKB-KW"/>
</dbReference>
<dbReference type="Gene3D" id="3.90.190.20">
    <property type="entry name" value="Mur ligase, C-terminal domain"/>
    <property type="match status" value="1"/>
</dbReference>
<evidence type="ECO:0000259" key="10">
    <source>
        <dbReference type="Pfam" id="PF01225"/>
    </source>
</evidence>
<evidence type="ECO:0000256" key="6">
    <source>
        <dbReference type="ARBA" id="ARBA00022984"/>
    </source>
</evidence>
<dbReference type="InterPro" id="IPR004101">
    <property type="entry name" value="Mur_ligase_C"/>
</dbReference>
<dbReference type="GO" id="GO:0005524">
    <property type="term" value="F:ATP binding"/>
    <property type="evidence" value="ECO:0007669"/>
    <property type="project" value="UniProtKB-KW"/>
</dbReference>
<dbReference type="GO" id="GO:0008763">
    <property type="term" value="F:UDP-N-acetylmuramate-L-alanine ligase activity"/>
    <property type="evidence" value="ECO:0007669"/>
    <property type="project" value="UniProtKB-EC"/>
</dbReference>
<keyword evidence="2" id="KW-0132">Cell division</keyword>
<evidence type="ECO:0000256" key="9">
    <source>
        <dbReference type="SAM" id="Phobius"/>
    </source>
</evidence>
<dbReference type="Pfam" id="PF01225">
    <property type="entry name" value="Mur_ligase"/>
    <property type="match status" value="1"/>
</dbReference>
<evidence type="ECO:0000256" key="5">
    <source>
        <dbReference type="ARBA" id="ARBA00022960"/>
    </source>
</evidence>
<dbReference type="SUPFAM" id="SSF53623">
    <property type="entry name" value="MurD-like peptide ligases, catalytic domain"/>
    <property type="match status" value="1"/>
</dbReference>
<keyword evidence="5" id="KW-0133">Cell shape</keyword>
<dbReference type="PANTHER" id="PTHR43445:SF3">
    <property type="entry name" value="UDP-N-ACETYLMURAMATE--L-ALANINE LIGASE"/>
    <property type="match status" value="1"/>
</dbReference>
<dbReference type="EC" id="6.3.2.8" evidence="13"/>
<dbReference type="RefSeq" id="WP_307259073.1">
    <property type="nucleotide sequence ID" value="NZ_JAUSVL010000001.1"/>
</dbReference>
<keyword evidence="3" id="KW-0547">Nucleotide-binding</keyword>
<keyword evidence="9" id="KW-0472">Membrane</keyword>
<comment type="caution">
    <text evidence="13">The sequence shown here is derived from an EMBL/GenBank/DDBJ whole genome shotgun (WGS) entry which is preliminary data.</text>
</comment>
<feature type="domain" description="Mur ligase C-terminal" evidence="11">
    <location>
        <begin position="326"/>
        <end position="459"/>
    </location>
</feature>
<keyword evidence="9" id="KW-1133">Transmembrane helix</keyword>
<dbReference type="Pfam" id="PF08245">
    <property type="entry name" value="Mur_ligase_M"/>
    <property type="match status" value="1"/>
</dbReference>
<organism evidence="13 14">
    <name type="scientific">Oligosphaera ethanolica</name>
    <dbReference type="NCBI Taxonomy" id="760260"/>
    <lineage>
        <taxon>Bacteria</taxon>
        <taxon>Pseudomonadati</taxon>
        <taxon>Lentisphaerota</taxon>
        <taxon>Oligosphaeria</taxon>
        <taxon>Oligosphaerales</taxon>
        <taxon>Oligosphaeraceae</taxon>
        <taxon>Oligosphaera</taxon>
    </lineage>
</organism>
<evidence type="ECO:0000256" key="7">
    <source>
        <dbReference type="ARBA" id="ARBA00023306"/>
    </source>
</evidence>
<dbReference type="SUPFAM" id="SSF53244">
    <property type="entry name" value="MurD-like peptide ligases, peptide-binding domain"/>
    <property type="match status" value="1"/>
</dbReference>
<proteinExistence type="predicted"/>
<keyword evidence="4" id="KW-0067">ATP-binding</keyword>